<keyword evidence="2" id="KW-0456">Lyase</keyword>
<evidence type="ECO:0008006" key="5">
    <source>
        <dbReference type="Google" id="ProtNLM"/>
    </source>
</evidence>
<keyword evidence="4" id="KW-1185">Reference proteome</keyword>
<dbReference type="Gene3D" id="1.10.600.10">
    <property type="entry name" value="Farnesyl Diphosphate Synthase"/>
    <property type="match status" value="1"/>
</dbReference>
<sequence>MTSTIDPQSDLHGIQNYVKSALRSEPTTLQGLDSHGTIVKQIIKQMLDRIGFEPHKVPFAVDKEVEAQIRENLTTLNLDSKSFQQAEKRLLISVNLTHQSCTGLAQDAKVLIAMNTLYIFLVEDFAEDFMDDLMEFGQRFIVHAPHNSSILQAFDDHLRTLDTYYGPYSATAMVKSSLEFVAACVIEHQMVASQFHFSPAKKLAPVFLRPRVGASEFLAHTAFDQARFPEDEYLLQYLPAIPAMMQFADYINDVLSYYKEFVLADEKFNFVDNFSKSHGLSHIQVLRGLADHTAEVHASGRQAVSHDTKLIEAYDQWILGQIQLFTVHKRYHLVELFALEGYLPPYHENS</sequence>
<dbReference type="SUPFAM" id="SSF48576">
    <property type="entry name" value="Terpenoid synthases"/>
    <property type="match status" value="1"/>
</dbReference>
<gene>
    <name evidence="3" type="ORF">PENCOP_c005G07304</name>
</gene>
<reference evidence="4" key="1">
    <citation type="journal article" date="2017" name="Nat. Microbiol.">
        <title>Global analysis of biosynthetic gene clusters reveals vast potential of secondary metabolite production in Penicillium species.</title>
        <authorList>
            <person name="Nielsen J.C."/>
            <person name="Grijseels S."/>
            <person name="Prigent S."/>
            <person name="Ji B."/>
            <person name="Dainat J."/>
            <person name="Nielsen K.F."/>
            <person name="Frisvad J.C."/>
            <person name="Workman M."/>
            <person name="Nielsen J."/>
        </authorList>
    </citation>
    <scope>NUCLEOTIDE SEQUENCE [LARGE SCALE GENOMIC DNA]</scope>
    <source>
        <strain evidence="4">IBT 31321</strain>
    </source>
</reference>
<accession>A0A1V6URZ5</accession>
<evidence type="ECO:0000313" key="3">
    <source>
        <dbReference type="EMBL" id="OQE41019.1"/>
    </source>
</evidence>
<dbReference type="InterPro" id="IPR008949">
    <property type="entry name" value="Isoprenoid_synthase_dom_sf"/>
</dbReference>
<comment type="caution">
    <text evidence="3">The sequence shown here is derived from an EMBL/GenBank/DDBJ whole genome shotgun (WGS) entry which is preliminary data.</text>
</comment>
<comment type="similarity">
    <text evidence="1">Belongs to the trichodiene synthase family.</text>
</comment>
<proteinExistence type="inferred from homology"/>
<dbReference type="AlphaFoldDB" id="A0A1V6URZ5"/>
<dbReference type="Pfam" id="PF06330">
    <property type="entry name" value="TRI5"/>
    <property type="match status" value="1"/>
</dbReference>
<organism evidence="3 4">
    <name type="scientific">Penicillium coprophilum</name>
    <dbReference type="NCBI Taxonomy" id="36646"/>
    <lineage>
        <taxon>Eukaryota</taxon>
        <taxon>Fungi</taxon>
        <taxon>Dikarya</taxon>
        <taxon>Ascomycota</taxon>
        <taxon>Pezizomycotina</taxon>
        <taxon>Eurotiomycetes</taxon>
        <taxon>Eurotiomycetidae</taxon>
        <taxon>Eurotiales</taxon>
        <taxon>Aspergillaceae</taxon>
        <taxon>Penicillium</taxon>
    </lineage>
</organism>
<protein>
    <recommendedName>
        <fullName evidence="5">Trichodiene synthase</fullName>
    </recommendedName>
</protein>
<dbReference type="STRING" id="36646.A0A1V6URZ5"/>
<name>A0A1V6URZ5_9EURO</name>
<dbReference type="EMBL" id="MDDG01000005">
    <property type="protein sequence ID" value="OQE41019.1"/>
    <property type="molecule type" value="Genomic_DNA"/>
</dbReference>
<dbReference type="InterPro" id="IPR024652">
    <property type="entry name" value="Trichodiene_synth"/>
</dbReference>
<evidence type="ECO:0000313" key="4">
    <source>
        <dbReference type="Proteomes" id="UP000191500"/>
    </source>
</evidence>
<dbReference type="GO" id="GO:0016838">
    <property type="term" value="F:carbon-oxygen lyase activity, acting on phosphates"/>
    <property type="evidence" value="ECO:0007669"/>
    <property type="project" value="InterPro"/>
</dbReference>
<evidence type="ECO:0000256" key="1">
    <source>
        <dbReference type="ARBA" id="ARBA00007946"/>
    </source>
</evidence>
<dbReference type="Proteomes" id="UP000191500">
    <property type="component" value="Unassembled WGS sequence"/>
</dbReference>
<evidence type="ECO:0000256" key="2">
    <source>
        <dbReference type="ARBA" id="ARBA00023239"/>
    </source>
</evidence>